<comment type="catalytic activity">
    <reaction evidence="1">
        <text>Exonucleolytic cleavage of poly(A) to 5'-AMP.</text>
        <dbReference type="EC" id="3.1.13.4"/>
    </reaction>
</comment>
<dbReference type="InterPro" id="IPR012337">
    <property type="entry name" value="RNaseH-like_sf"/>
</dbReference>
<accession>A0A7J7ND87</accession>
<evidence type="ECO:0000256" key="7">
    <source>
        <dbReference type="ARBA" id="ARBA00012161"/>
    </source>
</evidence>
<dbReference type="InterPro" id="IPR006941">
    <property type="entry name" value="RNase_CAF1"/>
</dbReference>
<organism evidence="18 19">
    <name type="scientific">Kingdonia uniflora</name>
    <dbReference type="NCBI Taxonomy" id="39325"/>
    <lineage>
        <taxon>Eukaryota</taxon>
        <taxon>Viridiplantae</taxon>
        <taxon>Streptophyta</taxon>
        <taxon>Embryophyta</taxon>
        <taxon>Tracheophyta</taxon>
        <taxon>Spermatophyta</taxon>
        <taxon>Magnoliopsida</taxon>
        <taxon>Ranunculales</taxon>
        <taxon>Circaeasteraceae</taxon>
        <taxon>Kingdonia</taxon>
    </lineage>
</organism>
<evidence type="ECO:0000256" key="16">
    <source>
        <dbReference type="ARBA" id="ARBA00023242"/>
    </source>
</evidence>
<evidence type="ECO:0000256" key="13">
    <source>
        <dbReference type="ARBA" id="ARBA00022884"/>
    </source>
</evidence>
<evidence type="ECO:0000256" key="12">
    <source>
        <dbReference type="ARBA" id="ARBA00022839"/>
    </source>
</evidence>
<evidence type="ECO:0000256" key="6">
    <source>
        <dbReference type="ARBA" id="ARBA00011757"/>
    </source>
</evidence>
<dbReference type="GO" id="GO:0003723">
    <property type="term" value="F:RNA binding"/>
    <property type="evidence" value="ECO:0007669"/>
    <property type="project" value="UniProtKB-KW"/>
</dbReference>
<proteinExistence type="inferred from homology"/>
<reference evidence="18 19" key="1">
    <citation type="journal article" date="2020" name="IScience">
        <title>Genome Sequencing of the Endangered Kingdonia uniflora (Circaeasteraceae, Ranunculales) Reveals Potential Mechanisms of Evolutionary Specialization.</title>
        <authorList>
            <person name="Sun Y."/>
            <person name="Deng T."/>
            <person name="Zhang A."/>
            <person name="Moore M.J."/>
            <person name="Landis J.B."/>
            <person name="Lin N."/>
            <person name="Zhang H."/>
            <person name="Zhang X."/>
            <person name="Huang J."/>
            <person name="Zhang X."/>
            <person name="Sun H."/>
            <person name="Wang H."/>
        </authorList>
    </citation>
    <scope>NUCLEOTIDE SEQUENCE [LARGE SCALE GENOMIC DNA]</scope>
    <source>
        <strain evidence="18">TB1705</strain>
        <tissue evidence="18">Leaf</tissue>
    </source>
</reference>
<dbReference type="GO" id="GO:0004535">
    <property type="term" value="F:poly(A)-specific ribonuclease activity"/>
    <property type="evidence" value="ECO:0007669"/>
    <property type="project" value="UniProtKB-EC"/>
</dbReference>
<comment type="subunit">
    <text evidence="6">Component of the CCR4-NOT complex, at least composed of CRR4 and CAF1 proteins.</text>
</comment>
<dbReference type="Proteomes" id="UP000541444">
    <property type="component" value="Unassembled WGS sequence"/>
</dbReference>
<keyword evidence="10" id="KW-0479">Metal-binding</keyword>
<comment type="similarity">
    <text evidence="5">Belongs to the CAF1 family.</text>
</comment>
<keyword evidence="11" id="KW-0378">Hydrolase</keyword>
<dbReference type="EC" id="3.1.13.4" evidence="7"/>
<evidence type="ECO:0000256" key="9">
    <source>
        <dbReference type="ARBA" id="ARBA00022722"/>
    </source>
</evidence>
<dbReference type="InterPro" id="IPR036397">
    <property type="entry name" value="RNaseH_sf"/>
</dbReference>
<evidence type="ECO:0000256" key="2">
    <source>
        <dbReference type="ARBA" id="ARBA00001968"/>
    </source>
</evidence>
<evidence type="ECO:0000256" key="3">
    <source>
        <dbReference type="ARBA" id="ARBA00004123"/>
    </source>
</evidence>
<dbReference type="GO" id="GO:0046872">
    <property type="term" value="F:metal ion binding"/>
    <property type="evidence" value="ECO:0007669"/>
    <property type="project" value="UniProtKB-KW"/>
</dbReference>
<sequence length="397" mass="45168">MELEMFELAKAARKYRYISIDTEFPGFLRSTSRDASLAERYEDIKFNVHNLKMIQLGITFSDVDSSITLLRTNGIDLEINILKGVSSERFAKKFWEIMKENRYDRVIGEGRLVCKIWRINSKVERIGASHQAGSDSLLTSAVFWELKKCSTKCLNEQNRDSMRVHDTFTAVFKVWKDIATILPVRDAVVNIFGQFMDIRLGNSDNQLIQYWFCEYCGVGHPSQGKGRYHIDHCTIETITWDPWLESEVSEIEDVLTAKLLSRKRMPLQVPNGNCEYYLGDRCWRQLEGEARIPLDPPLNILPHISPAALHEMRQAGFLDCEQFVVGEERETYALYWAEQISEVGHMLTDSQRMGNIDMFGPTALRAGITPVVVASASVHSASQDFSLPGEAEGPDPG</sequence>
<dbReference type="PANTHER" id="PTHR10797">
    <property type="entry name" value="CCR4-NOT TRANSCRIPTION COMPLEX SUBUNIT"/>
    <property type="match status" value="1"/>
</dbReference>
<keyword evidence="8" id="KW-0963">Cytoplasm</keyword>
<evidence type="ECO:0000256" key="5">
    <source>
        <dbReference type="ARBA" id="ARBA00008372"/>
    </source>
</evidence>
<comment type="cofactor">
    <cofactor evidence="2">
        <name>a divalent metal cation</name>
        <dbReference type="ChEBI" id="CHEBI:60240"/>
    </cofactor>
</comment>
<keyword evidence="19" id="KW-1185">Reference proteome</keyword>
<evidence type="ECO:0000256" key="10">
    <source>
        <dbReference type="ARBA" id="ARBA00022723"/>
    </source>
</evidence>
<evidence type="ECO:0000313" key="18">
    <source>
        <dbReference type="EMBL" id="KAF6165043.1"/>
    </source>
</evidence>
<dbReference type="InterPro" id="IPR039637">
    <property type="entry name" value="CNOT7/CNOT8/Pop2"/>
</dbReference>
<comment type="subcellular location">
    <subcellularLocation>
        <location evidence="4">Cytoplasm</location>
    </subcellularLocation>
    <subcellularLocation>
        <location evidence="3">Nucleus</location>
    </subcellularLocation>
</comment>
<dbReference type="GO" id="GO:0005634">
    <property type="term" value="C:nucleus"/>
    <property type="evidence" value="ECO:0007669"/>
    <property type="project" value="UniProtKB-SubCell"/>
</dbReference>
<gene>
    <name evidence="18" type="ORF">GIB67_000627</name>
</gene>
<keyword evidence="14" id="KW-0805">Transcription regulation</keyword>
<evidence type="ECO:0000256" key="17">
    <source>
        <dbReference type="ARBA" id="ARBA00025148"/>
    </source>
</evidence>
<keyword evidence="16" id="KW-0539">Nucleus</keyword>
<evidence type="ECO:0000256" key="15">
    <source>
        <dbReference type="ARBA" id="ARBA00023163"/>
    </source>
</evidence>
<evidence type="ECO:0000256" key="1">
    <source>
        <dbReference type="ARBA" id="ARBA00001663"/>
    </source>
</evidence>
<comment type="caution">
    <text evidence="18">The sequence shown here is derived from an EMBL/GenBank/DDBJ whole genome shotgun (WGS) entry which is preliminary data.</text>
</comment>
<dbReference type="GO" id="GO:0005737">
    <property type="term" value="C:cytoplasm"/>
    <property type="evidence" value="ECO:0007669"/>
    <property type="project" value="UniProtKB-SubCell"/>
</dbReference>
<evidence type="ECO:0000256" key="14">
    <source>
        <dbReference type="ARBA" id="ARBA00023015"/>
    </source>
</evidence>
<keyword evidence="15" id="KW-0804">Transcription</keyword>
<evidence type="ECO:0000256" key="11">
    <source>
        <dbReference type="ARBA" id="ARBA00022801"/>
    </source>
</evidence>
<dbReference type="GO" id="GO:0030014">
    <property type="term" value="C:CCR4-NOT complex"/>
    <property type="evidence" value="ECO:0007669"/>
    <property type="project" value="InterPro"/>
</dbReference>
<keyword evidence="12" id="KW-0269">Exonuclease</keyword>
<dbReference type="EMBL" id="JACGCM010000859">
    <property type="protein sequence ID" value="KAF6165043.1"/>
    <property type="molecule type" value="Genomic_DNA"/>
</dbReference>
<dbReference type="SUPFAM" id="SSF53098">
    <property type="entry name" value="Ribonuclease H-like"/>
    <property type="match status" value="1"/>
</dbReference>
<dbReference type="Gene3D" id="3.30.420.10">
    <property type="entry name" value="Ribonuclease H-like superfamily/Ribonuclease H"/>
    <property type="match status" value="2"/>
</dbReference>
<keyword evidence="13" id="KW-0694">RNA-binding</keyword>
<name>A0A7J7ND87_9MAGN</name>
<dbReference type="Pfam" id="PF04857">
    <property type="entry name" value="CAF1"/>
    <property type="match status" value="1"/>
</dbReference>
<keyword evidence="9" id="KW-0540">Nuclease</keyword>
<protein>
    <recommendedName>
        <fullName evidence="7">poly(A)-specific ribonuclease</fullName>
        <ecNumber evidence="7">3.1.13.4</ecNumber>
    </recommendedName>
</protein>
<evidence type="ECO:0000313" key="19">
    <source>
        <dbReference type="Proteomes" id="UP000541444"/>
    </source>
</evidence>
<comment type="function">
    <text evidence="17">Ubiquitous transcription factor required for a diverse set of processes. It is a component of the CCR4 complex involved in the control of gene expression.</text>
</comment>
<evidence type="ECO:0000256" key="4">
    <source>
        <dbReference type="ARBA" id="ARBA00004496"/>
    </source>
</evidence>
<dbReference type="AlphaFoldDB" id="A0A7J7ND87"/>
<evidence type="ECO:0000256" key="8">
    <source>
        <dbReference type="ARBA" id="ARBA00022490"/>
    </source>
</evidence>